<dbReference type="EMBL" id="MRZU01000005">
    <property type="protein sequence ID" value="OUJ18087.1"/>
    <property type="molecule type" value="Genomic_DNA"/>
</dbReference>
<sequence length="533" mass="61887">MEFKKDVLRFSHKVGLDGILSRIYDDISNNIPKVDEEIKEFKLEGDYRGKVFFPAIEGHMLSHMYRKCILAHAFKTKRYKPFFLLCDGKLDLCHCKELVMDNKAACSLCINRGKEWCKRFGIETNFITDFLPEKSSNESIDKDIISKDMSEYKDVPIDNYVEASTRRYLRRYTIDLSNKKNEKVYNRLFRSGIICVDVAEKIFKNHSFVATIASHPAYIYGGIFMEVSKKNDVPAYSHSGGYRENHIIFGRISNRSPMAQFSDKKIIKKHLSEKISSEENKWVKEHYKNRSEGKTGTDYTKYASNSKKIESDKTKIGLFTNLMWDGSLSAENIVFDSPFKWLETTIDYFSKSNSKKLIIKTHPAEKIRGTKEDVLSWISNRYDLSNEKYSNISVLEPDTDVNPYSLIETLDAGIVYNSTIGLEMAFNEVPVIVVGDTHYRGLGFTYDPNDIKEYKKYIENTEQLKMNKKMTKLAKRYFYFLFNKKHIEFNIHKYDDGEKNIKSKIKKKGITKNSDLNLITSKIISNKPVIKSI</sequence>
<dbReference type="Proteomes" id="UP000195137">
    <property type="component" value="Unassembled WGS sequence"/>
</dbReference>
<evidence type="ECO:0000313" key="2">
    <source>
        <dbReference type="Proteomes" id="UP000195137"/>
    </source>
</evidence>
<keyword evidence="1" id="KW-0808">Transferase</keyword>
<protein>
    <submittedName>
        <fullName evidence="1">Glycosyl/glycerophosphate transferase involved in teichoic acid biosynthesis TagF/TagB/EpsJ/RodC</fullName>
    </submittedName>
</protein>
<gene>
    <name evidence="1" type="ORF">AMET1_1529</name>
</gene>
<evidence type="ECO:0000313" key="1">
    <source>
        <dbReference type="EMBL" id="OUJ18087.1"/>
    </source>
</evidence>
<comment type="caution">
    <text evidence="1">The sequence shown here is derived from an EMBL/GenBank/DDBJ whole genome shotgun (WGS) entry which is preliminary data.</text>
</comment>
<proteinExistence type="predicted"/>
<dbReference type="GO" id="GO:0016740">
    <property type="term" value="F:transferase activity"/>
    <property type="evidence" value="ECO:0007669"/>
    <property type="project" value="UniProtKB-KW"/>
</dbReference>
<dbReference type="AlphaFoldDB" id="A0A1Y3G9Z0"/>
<dbReference type="RefSeq" id="WP_086637892.1">
    <property type="nucleotide sequence ID" value="NZ_MRZU01000005.1"/>
</dbReference>
<keyword evidence="2" id="KW-1185">Reference proteome</keyword>
<dbReference type="GO" id="GO:0000271">
    <property type="term" value="P:polysaccharide biosynthetic process"/>
    <property type="evidence" value="ECO:0007669"/>
    <property type="project" value="InterPro"/>
</dbReference>
<dbReference type="GO" id="GO:0015774">
    <property type="term" value="P:polysaccharide transport"/>
    <property type="evidence" value="ECO:0007669"/>
    <property type="project" value="InterPro"/>
</dbReference>
<accession>A0A1Y3G9Z0</accession>
<dbReference type="OrthoDB" id="308190at2157"/>
<name>A0A1Y3G9Z0_9EURY</name>
<dbReference type="Pfam" id="PF05159">
    <property type="entry name" value="Capsule_synth"/>
    <property type="match status" value="1"/>
</dbReference>
<reference evidence="1 2" key="1">
    <citation type="submission" date="2016-12" db="EMBL/GenBank/DDBJ databases">
        <title>Discovery of methanogenic haloarchaea.</title>
        <authorList>
            <person name="Sorokin D.Y."/>
            <person name="Makarova K.S."/>
            <person name="Abbas B."/>
            <person name="Ferrer M."/>
            <person name="Golyshin P.N."/>
        </authorList>
    </citation>
    <scope>NUCLEOTIDE SEQUENCE [LARGE SCALE GENOMIC DNA]</scope>
    <source>
        <strain evidence="1">AMET1</strain>
    </source>
</reference>
<dbReference type="InterPro" id="IPR007833">
    <property type="entry name" value="Capsule_polysaccharide_synth"/>
</dbReference>
<organism evidence="1 2">
    <name type="scientific">Methanonatronarchaeum thermophilum</name>
    <dbReference type="NCBI Taxonomy" id="1927129"/>
    <lineage>
        <taxon>Archaea</taxon>
        <taxon>Methanobacteriati</taxon>
        <taxon>Methanobacteriota</taxon>
        <taxon>Methanonatronarchaeia</taxon>
        <taxon>Methanonatronarchaeales</taxon>
        <taxon>Methanonatronarchaeaceae</taxon>
        <taxon>Methanonatronarchaeum</taxon>
    </lineage>
</organism>